<protein>
    <submittedName>
        <fullName evidence="1">Uncharacterized protein</fullName>
    </submittedName>
</protein>
<accession>A0A223P1S5</accession>
<dbReference type="AlphaFoldDB" id="A0A223P1S5"/>
<evidence type="ECO:0000313" key="1">
    <source>
        <dbReference type="EMBL" id="ASU36109.1"/>
    </source>
</evidence>
<keyword evidence="2" id="KW-1185">Reference proteome</keyword>
<proteinExistence type="predicted"/>
<gene>
    <name evidence="1" type="ORF">MuYL_4224</name>
</gene>
<dbReference type="Proteomes" id="UP000215002">
    <property type="component" value="Chromosome"/>
</dbReference>
<organism evidence="1 2">
    <name type="scientific">Mucilaginibacter xinganensis</name>
    <dbReference type="NCBI Taxonomy" id="1234841"/>
    <lineage>
        <taxon>Bacteria</taxon>
        <taxon>Pseudomonadati</taxon>
        <taxon>Bacteroidota</taxon>
        <taxon>Sphingobacteriia</taxon>
        <taxon>Sphingobacteriales</taxon>
        <taxon>Sphingobacteriaceae</taxon>
        <taxon>Mucilaginibacter</taxon>
    </lineage>
</organism>
<name>A0A223P1S5_9SPHI</name>
<sequence>MRIKYGINASRIKLSFAEMCGEILTMTDLRNQGLILSITDGYMIKKTDG</sequence>
<reference evidence="1 2" key="1">
    <citation type="submission" date="2017-08" db="EMBL/GenBank/DDBJ databases">
        <title>Complete genome sequence of Mucilaginibacter sp. strain BJC16-A31.</title>
        <authorList>
            <consortium name="Henan University of Science and Technology"/>
            <person name="You X."/>
        </authorList>
    </citation>
    <scope>NUCLEOTIDE SEQUENCE [LARGE SCALE GENOMIC DNA]</scope>
    <source>
        <strain evidence="1 2">BJC16-A31</strain>
    </source>
</reference>
<dbReference type="EMBL" id="CP022743">
    <property type="protein sequence ID" value="ASU36109.1"/>
    <property type="molecule type" value="Genomic_DNA"/>
</dbReference>
<evidence type="ECO:0000313" key="2">
    <source>
        <dbReference type="Proteomes" id="UP000215002"/>
    </source>
</evidence>
<dbReference type="KEGG" id="muc:MuYL_4224"/>